<sequence length="95" mass="11411">MQFKNLAEEMTEKDLKEVLEIIYPDTIFSGYKRMEREIKIFFKLHGKIRSCVLMADQVVDMPSGMRLDNNTQYEFQKYMVAHGYSELWLNNKYTE</sequence>
<proteinExistence type="predicted"/>
<dbReference type="RefSeq" id="WP_055181632.1">
    <property type="nucleotide sequence ID" value="NZ_CABIWY010000007.1"/>
</dbReference>
<evidence type="ECO:0000313" key="1">
    <source>
        <dbReference type="EMBL" id="CUN89665.1"/>
    </source>
</evidence>
<dbReference type="Proteomes" id="UP000095439">
    <property type="component" value="Unassembled WGS sequence"/>
</dbReference>
<dbReference type="AlphaFoldDB" id="A0A174AQH9"/>
<gene>
    <name evidence="1" type="ORF">ERS852423_01719</name>
</gene>
<dbReference type="EMBL" id="CYYY01000007">
    <property type="protein sequence ID" value="CUN89665.1"/>
    <property type="molecule type" value="Genomic_DNA"/>
</dbReference>
<organism evidence="1 2">
    <name type="scientific">Dorea longicatena</name>
    <dbReference type="NCBI Taxonomy" id="88431"/>
    <lineage>
        <taxon>Bacteria</taxon>
        <taxon>Bacillati</taxon>
        <taxon>Bacillota</taxon>
        <taxon>Clostridia</taxon>
        <taxon>Lachnospirales</taxon>
        <taxon>Lachnospiraceae</taxon>
        <taxon>Dorea</taxon>
    </lineage>
</organism>
<accession>A0A174AQH9</accession>
<name>A0A174AQH9_9FIRM</name>
<evidence type="ECO:0000313" key="2">
    <source>
        <dbReference type="Proteomes" id="UP000095439"/>
    </source>
</evidence>
<reference evidence="1 2" key="1">
    <citation type="submission" date="2015-09" db="EMBL/GenBank/DDBJ databases">
        <authorList>
            <consortium name="Pathogen Informatics"/>
        </authorList>
    </citation>
    <scope>NUCLEOTIDE SEQUENCE [LARGE SCALE GENOMIC DNA]</scope>
    <source>
        <strain evidence="1 2">2789STDY5608866</strain>
    </source>
</reference>
<protein>
    <submittedName>
        <fullName evidence="1">Uncharacterized protein</fullName>
    </submittedName>
</protein>